<keyword evidence="7" id="KW-0346">Stress response</keyword>
<keyword evidence="3" id="KW-0863">Zinc-finger</keyword>
<dbReference type="InterPro" id="IPR001623">
    <property type="entry name" value="DnaJ_domain"/>
</dbReference>
<keyword evidence="4" id="KW-0862">Zinc</keyword>
<evidence type="ECO:0000313" key="7">
    <source>
        <dbReference type="EMBL" id="KAK7241361.1"/>
    </source>
</evidence>
<dbReference type="SUPFAM" id="SSF49493">
    <property type="entry name" value="HSP40/DnaJ peptide-binding domain"/>
    <property type="match status" value="2"/>
</dbReference>
<protein>
    <submittedName>
        <fullName evidence="7">Heat shock protein</fullName>
    </submittedName>
</protein>
<dbReference type="Gene3D" id="2.60.260.20">
    <property type="entry name" value="Urease metallochaperone UreE, N-terminal domain"/>
    <property type="match status" value="2"/>
</dbReference>
<dbReference type="InterPro" id="IPR036869">
    <property type="entry name" value="J_dom_sf"/>
</dbReference>
<dbReference type="CDD" id="cd10719">
    <property type="entry name" value="DnaJ_zf"/>
    <property type="match status" value="1"/>
</dbReference>
<feature type="compositionally biased region" description="Acidic residues" evidence="5">
    <location>
        <begin position="397"/>
        <end position="406"/>
    </location>
</feature>
<dbReference type="PRINTS" id="PR00625">
    <property type="entry name" value="JDOMAIN"/>
</dbReference>
<gene>
    <name evidence="7" type="ORF">SO694_00059057</name>
</gene>
<organism evidence="7 8">
    <name type="scientific">Aureococcus anophagefferens</name>
    <name type="common">Harmful bloom alga</name>
    <dbReference type="NCBI Taxonomy" id="44056"/>
    <lineage>
        <taxon>Eukaryota</taxon>
        <taxon>Sar</taxon>
        <taxon>Stramenopiles</taxon>
        <taxon>Ochrophyta</taxon>
        <taxon>Pelagophyceae</taxon>
        <taxon>Pelagomonadales</taxon>
        <taxon>Pelagomonadaceae</taxon>
        <taxon>Aureococcus</taxon>
    </lineage>
</organism>
<evidence type="ECO:0000256" key="1">
    <source>
        <dbReference type="ARBA" id="ARBA00022723"/>
    </source>
</evidence>
<feature type="region of interest" description="Disordered" evidence="5">
    <location>
        <begin position="386"/>
        <end position="418"/>
    </location>
</feature>
<dbReference type="PANTHER" id="PTHR43888">
    <property type="entry name" value="DNAJ-LIKE-2, ISOFORM A-RELATED"/>
    <property type="match status" value="1"/>
</dbReference>
<dbReference type="Proteomes" id="UP001363151">
    <property type="component" value="Unassembled WGS sequence"/>
</dbReference>
<keyword evidence="2" id="KW-0677">Repeat</keyword>
<dbReference type="SMART" id="SM00271">
    <property type="entry name" value="DnaJ"/>
    <property type="match status" value="1"/>
</dbReference>
<dbReference type="InterPro" id="IPR001305">
    <property type="entry name" value="HSP_DnaJ_Cys-rich_dom"/>
</dbReference>
<comment type="caution">
    <text evidence="7">The sequence shown here is derived from an EMBL/GenBank/DDBJ whole genome shotgun (WGS) entry which is preliminary data.</text>
</comment>
<dbReference type="Pfam" id="PF00226">
    <property type="entry name" value="DnaJ"/>
    <property type="match status" value="1"/>
</dbReference>
<evidence type="ECO:0000259" key="6">
    <source>
        <dbReference type="PROSITE" id="PS50076"/>
    </source>
</evidence>
<dbReference type="Pfam" id="PF00684">
    <property type="entry name" value="DnaJ_CXXCXGXG"/>
    <property type="match status" value="1"/>
</dbReference>
<sequence length="418" mass="45544">MFFGGPGGIPFGMDDGGMPGGMGGMGRQREPADTTALYEVLGIQKSASATEIKKAFRKLALKKHPDKGGDPEEFKKIQAAYEVLGDEEKREKYDKYGLEGLEAGDMPEGGMDVFDLFFGGGRRRRGGGGGKRKAEDTVYPLKVSLEDLYNGKTAKLAITRSVMKGEPKKCTTCKGQGVVVQMRQIGPGMVQQLQTRCPDCPPGSGGYRVNMKKERQVLEVNVDKGASHNTKLRFSGMGNESPNAEPGDVVFVLQQKEHASFKRKGADLLIQKDISLSEALCGFKFVVRQLDGRQLLIQSKPGQIVRPEVQQGVPYVMCVDGEGMPKHGNPFDKGRLFVLFTIIFPPNYSLGEDQVALLKQALPKALNDEPYDENEIEDAMLEEINLDELGKGQGATGEEEDDDDEAGGNGQRVQCAQS</sequence>
<dbReference type="EMBL" id="JBBJCI010000202">
    <property type="protein sequence ID" value="KAK7241361.1"/>
    <property type="molecule type" value="Genomic_DNA"/>
</dbReference>
<evidence type="ECO:0000256" key="3">
    <source>
        <dbReference type="ARBA" id="ARBA00022771"/>
    </source>
</evidence>
<reference evidence="7 8" key="1">
    <citation type="submission" date="2024-03" db="EMBL/GenBank/DDBJ databases">
        <title>Aureococcus anophagefferens CCMP1851 and Kratosvirus quantuckense: Draft genome of a second virus-susceptible host strain in the model system.</title>
        <authorList>
            <person name="Chase E."/>
            <person name="Truchon A.R."/>
            <person name="Schepens W."/>
            <person name="Wilhelm S.W."/>
        </authorList>
    </citation>
    <scope>NUCLEOTIDE SEQUENCE [LARGE SCALE GENOMIC DNA]</scope>
    <source>
        <strain evidence="7 8">CCMP1851</strain>
    </source>
</reference>
<dbReference type="Gene3D" id="2.10.230.10">
    <property type="entry name" value="Heat shock protein DnaJ, cysteine-rich domain"/>
    <property type="match status" value="1"/>
</dbReference>
<keyword evidence="8" id="KW-1185">Reference proteome</keyword>
<evidence type="ECO:0000256" key="5">
    <source>
        <dbReference type="SAM" id="MobiDB-lite"/>
    </source>
</evidence>
<dbReference type="SUPFAM" id="SSF46565">
    <property type="entry name" value="Chaperone J-domain"/>
    <property type="match status" value="1"/>
</dbReference>
<dbReference type="CDD" id="cd10747">
    <property type="entry name" value="DnaJ_C"/>
    <property type="match status" value="1"/>
</dbReference>
<accession>A0ABR1FZ18</accession>
<dbReference type="InterPro" id="IPR002939">
    <property type="entry name" value="DnaJ_C"/>
</dbReference>
<dbReference type="InterPro" id="IPR008971">
    <property type="entry name" value="HSP40/DnaJ_pept-bd"/>
</dbReference>
<evidence type="ECO:0000256" key="2">
    <source>
        <dbReference type="ARBA" id="ARBA00022737"/>
    </source>
</evidence>
<evidence type="ECO:0000256" key="4">
    <source>
        <dbReference type="ARBA" id="ARBA00022833"/>
    </source>
</evidence>
<evidence type="ECO:0000313" key="8">
    <source>
        <dbReference type="Proteomes" id="UP001363151"/>
    </source>
</evidence>
<dbReference type="CDD" id="cd06257">
    <property type="entry name" value="DnaJ"/>
    <property type="match status" value="1"/>
</dbReference>
<keyword evidence="1" id="KW-0479">Metal-binding</keyword>
<dbReference type="InterPro" id="IPR036410">
    <property type="entry name" value="HSP_DnaJ_Cys-rich_dom_sf"/>
</dbReference>
<dbReference type="Pfam" id="PF01556">
    <property type="entry name" value="DnaJ_C"/>
    <property type="match status" value="1"/>
</dbReference>
<dbReference type="InterPro" id="IPR044713">
    <property type="entry name" value="DNJA1/2-like"/>
</dbReference>
<feature type="domain" description="J" evidence="6">
    <location>
        <begin position="36"/>
        <end position="97"/>
    </location>
</feature>
<name>A0ABR1FZ18_AURAN</name>
<dbReference type="PROSITE" id="PS50076">
    <property type="entry name" value="DNAJ_2"/>
    <property type="match status" value="1"/>
</dbReference>
<proteinExistence type="predicted"/>
<dbReference type="Gene3D" id="1.10.287.110">
    <property type="entry name" value="DnaJ domain"/>
    <property type="match status" value="1"/>
</dbReference>
<dbReference type="SUPFAM" id="SSF57938">
    <property type="entry name" value="DnaJ/Hsp40 cysteine-rich domain"/>
    <property type="match status" value="1"/>
</dbReference>
<dbReference type="InterPro" id="IPR018253">
    <property type="entry name" value="DnaJ_domain_CS"/>
</dbReference>
<dbReference type="PROSITE" id="PS00636">
    <property type="entry name" value="DNAJ_1"/>
    <property type="match status" value="1"/>
</dbReference>